<organism evidence="1 2">
    <name type="scientific">Caerostris extrusa</name>
    <name type="common">Bark spider</name>
    <name type="synonym">Caerostris bankana</name>
    <dbReference type="NCBI Taxonomy" id="172846"/>
    <lineage>
        <taxon>Eukaryota</taxon>
        <taxon>Metazoa</taxon>
        <taxon>Ecdysozoa</taxon>
        <taxon>Arthropoda</taxon>
        <taxon>Chelicerata</taxon>
        <taxon>Arachnida</taxon>
        <taxon>Araneae</taxon>
        <taxon>Araneomorphae</taxon>
        <taxon>Entelegynae</taxon>
        <taxon>Araneoidea</taxon>
        <taxon>Araneidae</taxon>
        <taxon>Caerostris</taxon>
    </lineage>
</organism>
<keyword evidence="2" id="KW-1185">Reference proteome</keyword>
<evidence type="ECO:0000313" key="1">
    <source>
        <dbReference type="EMBL" id="GIY76271.1"/>
    </source>
</evidence>
<dbReference type="EMBL" id="BPLR01015459">
    <property type="protein sequence ID" value="GIY76271.1"/>
    <property type="molecule type" value="Genomic_DNA"/>
</dbReference>
<sequence length="130" mass="14734">MKYSCKLRCQKLLQPKDAWPGVMETLKYSFETAALMAVSIVCRNTEIEWLNRRLICGMILYADDELVKYLRGPHKVSGTIPPVQPPLKLLPSFQTAALIAVILFAKYGNRMAVPPTDQWYDSLCLTLSLL</sequence>
<dbReference type="AlphaFoldDB" id="A0AAV4W139"/>
<evidence type="ECO:0000313" key="2">
    <source>
        <dbReference type="Proteomes" id="UP001054945"/>
    </source>
</evidence>
<dbReference type="Proteomes" id="UP001054945">
    <property type="component" value="Unassembled WGS sequence"/>
</dbReference>
<proteinExistence type="predicted"/>
<reference evidence="1 2" key="1">
    <citation type="submission" date="2021-06" db="EMBL/GenBank/DDBJ databases">
        <title>Caerostris extrusa draft genome.</title>
        <authorList>
            <person name="Kono N."/>
            <person name="Arakawa K."/>
        </authorList>
    </citation>
    <scope>NUCLEOTIDE SEQUENCE [LARGE SCALE GENOMIC DNA]</scope>
</reference>
<protein>
    <submittedName>
        <fullName evidence="1">Uncharacterized protein</fullName>
    </submittedName>
</protein>
<accession>A0AAV4W139</accession>
<gene>
    <name evidence="1" type="ORF">CEXT_47671</name>
</gene>
<name>A0AAV4W139_CAEEX</name>
<comment type="caution">
    <text evidence="1">The sequence shown here is derived from an EMBL/GenBank/DDBJ whole genome shotgun (WGS) entry which is preliminary data.</text>
</comment>